<dbReference type="InterPro" id="IPR013783">
    <property type="entry name" value="Ig-like_fold"/>
</dbReference>
<feature type="transmembrane region" description="Helical" evidence="1">
    <location>
        <begin position="203"/>
        <end position="223"/>
    </location>
</feature>
<dbReference type="InterPro" id="IPR003961">
    <property type="entry name" value="FN3_dom"/>
</dbReference>
<evidence type="ECO:0000256" key="1">
    <source>
        <dbReference type="SAM" id="Phobius"/>
    </source>
</evidence>
<dbReference type="GeneID" id="100902120"/>
<evidence type="ECO:0000256" key="2">
    <source>
        <dbReference type="SAM" id="SignalP"/>
    </source>
</evidence>
<protein>
    <submittedName>
        <fullName evidence="5">Fibronectin</fullName>
    </submittedName>
</protein>
<dbReference type="AlphaFoldDB" id="A0AAJ6QPQ9"/>
<reference evidence="5" key="1">
    <citation type="submission" date="2025-08" db="UniProtKB">
        <authorList>
            <consortium name="RefSeq"/>
        </authorList>
    </citation>
    <scope>IDENTIFICATION</scope>
</reference>
<dbReference type="SMART" id="SM00060">
    <property type="entry name" value="FN3"/>
    <property type="match status" value="2"/>
</dbReference>
<feature type="chain" id="PRO_5042578220" evidence="2">
    <location>
        <begin position="17"/>
        <end position="256"/>
    </location>
</feature>
<evidence type="ECO:0000313" key="4">
    <source>
        <dbReference type="Proteomes" id="UP000694867"/>
    </source>
</evidence>
<dbReference type="KEGG" id="goe:100902120"/>
<dbReference type="Proteomes" id="UP000694867">
    <property type="component" value="Unplaced"/>
</dbReference>
<keyword evidence="1" id="KW-0812">Transmembrane</keyword>
<keyword evidence="1" id="KW-0472">Membrane</keyword>
<dbReference type="SUPFAM" id="SSF49265">
    <property type="entry name" value="Fibronectin type III"/>
    <property type="match status" value="1"/>
</dbReference>
<feature type="domain" description="Fibronectin type-III" evidence="3">
    <location>
        <begin position="103"/>
        <end position="198"/>
    </location>
</feature>
<dbReference type="Pfam" id="PF00041">
    <property type="entry name" value="fn3"/>
    <property type="match status" value="1"/>
</dbReference>
<evidence type="ECO:0000313" key="5">
    <source>
        <dbReference type="RefSeq" id="XP_003741816.1"/>
    </source>
</evidence>
<keyword evidence="2" id="KW-0732">Signal</keyword>
<dbReference type="Gene3D" id="2.60.40.10">
    <property type="entry name" value="Immunoglobulins"/>
    <property type="match status" value="1"/>
</dbReference>
<dbReference type="PROSITE" id="PS50853">
    <property type="entry name" value="FN3"/>
    <property type="match status" value="1"/>
</dbReference>
<proteinExistence type="predicted"/>
<evidence type="ECO:0000259" key="3">
    <source>
        <dbReference type="PROSITE" id="PS50853"/>
    </source>
</evidence>
<dbReference type="RefSeq" id="XP_003741816.1">
    <property type="nucleotide sequence ID" value="XM_003741768.1"/>
</dbReference>
<dbReference type="CDD" id="cd00063">
    <property type="entry name" value="FN3"/>
    <property type="match status" value="1"/>
</dbReference>
<gene>
    <name evidence="5" type="primary">LOC100902120</name>
</gene>
<dbReference type="InterPro" id="IPR036116">
    <property type="entry name" value="FN3_sf"/>
</dbReference>
<keyword evidence="1" id="KW-1133">Transmembrane helix</keyword>
<feature type="signal peptide" evidence="2">
    <location>
        <begin position="1"/>
        <end position="16"/>
    </location>
</feature>
<name>A0AAJ6QPQ9_9ACAR</name>
<keyword evidence="4" id="KW-1185">Reference proteome</keyword>
<sequence>MLRCSSIVLSFAITAALEVNYWPLPDSDGREATFKVSPDDQEVNLTWCEMREGASCESYGPVKGEHNVTDLQPFTKYNVTAEAGSRNETAVKVFQSDYGTPATLLNITVVEVKAFWIALSWTALDHLKLYGPPTGYRLQFCNSSCDEVETREAKVELSGLKPQTMYTIRIWTFNKNSFHHRLENPVVVSSCQATTAPDSQTSLIFVIAGSAGVLAVGLGFMIYMRKSRSNRRKVYRFNVVRTYDGDIQVPSTRNSV</sequence>
<organism evidence="4 5">
    <name type="scientific">Galendromus occidentalis</name>
    <name type="common">western predatory mite</name>
    <dbReference type="NCBI Taxonomy" id="34638"/>
    <lineage>
        <taxon>Eukaryota</taxon>
        <taxon>Metazoa</taxon>
        <taxon>Ecdysozoa</taxon>
        <taxon>Arthropoda</taxon>
        <taxon>Chelicerata</taxon>
        <taxon>Arachnida</taxon>
        <taxon>Acari</taxon>
        <taxon>Parasitiformes</taxon>
        <taxon>Mesostigmata</taxon>
        <taxon>Gamasina</taxon>
        <taxon>Phytoseioidea</taxon>
        <taxon>Phytoseiidae</taxon>
        <taxon>Typhlodrominae</taxon>
        <taxon>Galendromus</taxon>
    </lineage>
</organism>
<accession>A0AAJ6QPQ9</accession>